<feature type="compositionally biased region" description="Low complexity" evidence="1">
    <location>
        <begin position="78"/>
        <end position="95"/>
    </location>
</feature>
<evidence type="ECO:0000256" key="1">
    <source>
        <dbReference type="SAM" id="MobiDB-lite"/>
    </source>
</evidence>
<organism evidence="2 3">
    <name type="scientific">Melipona bicolor</name>
    <dbReference type="NCBI Taxonomy" id="60889"/>
    <lineage>
        <taxon>Eukaryota</taxon>
        <taxon>Metazoa</taxon>
        <taxon>Ecdysozoa</taxon>
        <taxon>Arthropoda</taxon>
        <taxon>Hexapoda</taxon>
        <taxon>Insecta</taxon>
        <taxon>Pterygota</taxon>
        <taxon>Neoptera</taxon>
        <taxon>Endopterygota</taxon>
        <taxon>Hymenoptera</taxon>
        <taxon>Apocrita</taxon>
        <taxon>Aculeata</taxon>
        <taxon>Apoidea</taxon>
        <taxon>Anthophila</taxon>
        <taxon>Apidae</taxon>
        <taxon>Melipona</taxon>
    </lineage>
</organism>
<feature type="compositionally biased region" description="Polar residues" evidence="1">
    <location>
        <begin position="249"/>
        <end position="269"/>
    </location>
</feature>
<feature type="compositionally biased region" description="Basic and acidic residues" evidence="1">
    <location>
        <begin position="195"/>
        <end position="208"/>
    </location>
</feature>
<gene>
    <name evidence="2" type="ORF">K0M31_018729</name>
</gene>
<keyword evidence="3" id="KW-1185">Reference proteome</keyword>
<protein>
    <submittedName>
        <fullName evidence="2">Uncharacterized protein</fullName>
    </submittedName>
</protein>
<feature type="compositionally biased region" description="Basic and acidic residues" evidence="1">
    <location>
        <begin position="8"/>
        <end position="19"/>
    </location>
</feature>
<evidence type="ECO:0000313" key="3">
    <source>
        <dbReference type="Proteomes" id="UP001177670"/>
    </source>
</evidence>
<sequence length="418" mass="46920">MAPRKTTKHTEAEVERAPEADDVSLPKKKKTVAKAANKIDEEKQVRLPRAAKLTKIEQTEGTETTTTVTKNTKTKIKTSLTKNASVTTKTNSKVKPVPKKNKEAVDKDDIRPVNELIIKSVEKTETKKTRARTTKKAGIDVEEEPKEKSKRRLKKPVNENAENSEAPTAKKRKQKNVEVASKDSKPKPKARAAKKKPDMNNDTKDKVNNKATAVNDNEIENDVKSGDYKFTKVTAPRKTRGRKNESNSDDITNNDETTEKLSSSETVDTNNESEEAENNESELAQTVKKGRNVKKQEVSQKKPTKTRGKATSNEDVIDTTIVVKEAQKKTNKEVTLKRVRGKVTENATEEKKELNSSETLSNNNIQKLLEDDKKEDTENEEIKHIKTSGMSKKIDDVIIKDEINENNVMSTSVDEEKN</sequence>
<name>A0AA40G4L2_9HYME</name>
<feature type="region of interest" description="Disordered" evidence="1">
    <location>
        <begin position="1"/>
        <end position="29"/>
    </location>
</feature>
<feature type="compositionally biased region" description="Basic and acidic residues" evidence="1">
    <location>
        <begin position="368"/>
        <end position="384"/>
    </location>
</feature>
<feature type="compositionally biased region" description="Acidic residues" evidence="1">
    <location>
        <begin position="271"/>
        <end position="280"/>
    </location>
</feature>
<dbReference type="AlphaFoldDB" id="A0AA40G4L2"/>
<reference evidence="2" key="1">
    <citation type="submission" date="2021-10" db="EMBL/GenBank/DDBJ databases">
        <title>Melipona bicolor Genome sequencing and assembly.</title>
        <authorList>
            <person name="Araujo N.S."/>
            <person name="Arias M.C."/>
        </authorList>
    </citation>
    <scope>NUCLEOTIDE SEQUENCE</scope>
    <source>
        <strain evidence="2">USP_2M_L1-L4_2017</strain>
        <tissue evidence="2">Whole body</tissue>
    </source>
</reference>
<proteinExistence type="predicted"/>
<dbReference type="EMBL" id="JAHYIQ010000007">
    <property type="protein sequence ID" value="KAK1130604.1"/>
    <property type="molecule type" value="Genomic_DNA"/>
</dbReference>
<feature type="compositionally biased region" description="Basic and acidic residues" evidence="1">
    <location>
        <begin position="100"/>
        <end position="112"/>
    </location>
</feature>
<evidence type="ECO:0000313" key="2">
    <source>
        <dbReference type="EMBL" id="KAK1130604.1"/>
    </source>
</evidence>
<dbReference type="Proteomes" id="UP001177670">
    <property type="component" value="Unassembled WGS sequence"/>
</dbReference>
<accession>A0AA40G4L2</accession>
<feature type="compositionally biased region" description="Basic and acidic residues" evidence="1">
    <location>
        <begin position="221"/>
        <end position="230"/>
    </location>
</feature>
<feature type="region of interest" description="Disordered" evidence="1">
    <location>
        <begin position="343"/>
        <end position="388"/>
    </location>
</feature>
<comment type="caution">
    <text evidence="2">The sequence shown here is derived from an EMBL/GenBank/DDBJ whole genome shotgun (WGS) entry which is preliminary data.</text>
</comment>
<feature type="region of interest" description="Disordered" evidence="1">
    <location>
        <begin position="78"/>
        <end position="317"/>
    </location>
</feature>